<dbReference type="RefSeq" id="WP_038277311.1">
    <property type="nucleotide sequence ID" value="NZ_JPME01000002.1"/>
</dbReference>
<comment type="caution">
    <text evidence="3">The sequence shown here is derived from an EMBL/GenBank/DDBJ whole genome shotgun (WGS) entry which is preliminary data.</text>
</comment>
<feature type="transmembrane region" description="Helical" evidence="1">
    <location>
        <begin position="43"/>
        <end position="64"/>
    </location>
</feature>
<evidence type="ECO:0000259" key="2">
    <source>
        <dbReference type="Pfam" id="PF07331"/>
    </source>
</evidence>
<dbReference type="InterPro" id="IPR009936">
    <property type="entry name" value="DUF1468"/>
</dbReference>
<dbReference type="Proteomes" id="UP000028525">
    <property type="component" value="Unassembled WGS sequence"/>
</dbReference>
<keyword evidence="4" id="KW-1185">Reference proteome</keyword>
<protein>
    <recommendedName>
        <fullName evidence="2">DUF1468 domain-containing protein</fullName>
    </recommendedName>
</protein>
<evidence type="ECO:0000313" key="3">
    <source>
        <dbReference type="EMBL" id="KEZ91871.1"/>
    </source>
</evidence>
<evidence type="ECO:0000256" key="1">
    <source>
        <dbReference type="SAM" id="Phobius"/>
    </source>
</evidence>
<organism evidence="3 4">
    <name type="scientific">Lacrimispora celerecrescens</name>
    <dbReference type="NCBI Taxonomy" id="29354"/>
    <lineage>
        <taxon>Bacteria</taxon>
        <taxon>Bacillati</taxon>
        <taxon>Bacillota</taxon>
        <taxon>Clostridia</taxon>
        <taxon>Lachnospirales</taxon>
        <taxon>Lachnospiraceae</taxon>
        <taxon>Lacrimispora</taxon>
    </lineage>
</organism>
<feature type="domain" description="DUF1468" evidence="2">
    <location>
        <begin position="9"/>
        <end position="141"/>
    </location>
</feature>
<keyword evidence="1" id="KW-0472">Membrane</keyword>
<feature type="transmembrane region" description="Helical" evidence="1">
    <location>
        <begin position="76"/>
        <end position="106"/>
    </location>
</feature>
<dbReference type="OrthoDB" id="369902at2"/>
<dbReference type="EMBL" id="JPME01000002">
    <property type="protein sequence ID" value="KEZ91871.1"/>
    <property type="molecule type" value="Genomic_DNA"/>
</dbReference>
<gene>
    <name evidence="3" type="ORF">IO98_01480</name>
</gene>
<sequence length="149" mass="16547">MKKVRTKQVIPLFMAGFAVVFGWVGVFKLGFWNPDQGPAPGFFPSIMAVVMFLTSILAFIQSFKEDGTVKYEKQELLVIASGAGIILSTFIIGLVGSCFLYIILWLKVFEKASWKDTLIILAVVAFIVIGVFGLWLGIQFPLGLMEYIL</sequence>
<keyword evidence="1" id="KW-1133">Transmembrane helix</keyword>
<proteinExistence type="predicted"/>
<reference evidence="3 4" key="1">
    <citation type="submission" date="2014-07" db="EMBL/GenBank/DDBJ databases">
        <title>Draft genome of Clostridium celerecrescens 152B isolated from sediments associated with methane hydrate from Krishna Godavari basin.</title>
        <authorList>
            <person name="Honkalas V.S."/>
            <person name="Dabir A.P."/>
            <person name="Arora P."/>
            <person name="Dhakephalkar P.K."/>
        </authorList>
    </citation>
    <scope>NUCLEOTIDE SEQUENCE [LARGE SCALE GENOMIC DNA]</scope>
    <source>
        <strain evidence="3 4">152B</strain>
    </source>
</reference>
<accession>A0A084JSD7</accession>
<keyword evidence="1" id="KW-0812">Transmembrane</keyword>
<evidence type="ECO:0000313" key="4">
    <source>
        <dbReference type="Proteomes" id="UP000028525"/>
    </source>
</evidence>
<dbReference type="Pfam" id="PF07331">
    <property type="entry name" value="TctB"/>
    <property type="match status" value="1"/>
</dbReference>
<feature type="transmembrane region" description="Helical" evidence="1">
    <location>
        <begin position="12"/>
        <end position="31"/>
    </location>
</feature>
<dbReference type="AlphaFoldDB" id="A0A084JSD7"/>
<feature type="transmembrane region" description="Helical" evidence="1">
    <location>
        <begin position="118"/>
        <end position="138"/>
    </location>
</feature>
<dbReference type="STRING" id="29354.IO98_01480"/>
<name>A0A084JSD7_9FIRM</name>